<name>A0A850EU31_9BACL</name>
<dbReference type="EMBL" id="JABWCS010000221">
    <property type="protein sequence ID" value="NUU64096.1"/>
    <property type="molecule type" value="Genomic_DNA"/>
</dbReference>
<protein>
    <submittedName>
        <fullName evidence="2">Uncharacterized protein</fullName>
    </submittedName>
</protein>
<keyword evidence="1" id="KW-0175">Coiled coil</keyword>
<sequence length="279" mass="30665">MWEPMIADEAGNRKGNRSAVTKGTTVYRKFAAVILLTLSLLFLHLPQAKAATSDWDMALERISNLYNDYSALQENITLNTGILQKLRKQNNDELKAIQGKLKSTDQVLIDNLKLQADAVRKKHAPLLEKYKTLGQQAAAARKAKDLKNAAVLDLQRNKLKTAVAAAQAEIKAKSEALALARKQTTDKTQPARETLAAISALRKETTSGNKELTAAQRLRTEAHKRYQAGMKQGDAPGAAAGMETSFAQMKIVQALQLKLIGWEKQISALLRAAELKLPK</sequence>
<evidence type="ECO:0000313" key="2">
    <source>
        <dbReference type="EMBL" id="NUU64096.1"/>
    </source>
</evidence>
<evidence type="ECO:0000313" key="3">
    <source>
        <dbReference type="Proteomes" id="UP000564806"/>
    </source>
</evidence>
<evidence type="ECO:0000256" key="1">
    <source>
        <dbReference type="SAM" id="Coils"/>
    </source>
</evidence>
<dbReference type="Proteomes" id="UP000564806">
    <property type="component" value="Unassembled WGS sequence"/>
</dbReference>
<gene>
    <name evidence="2" type="ORF">HPT30_27475</name>
</gene>
<comment type="caution">
    <text evidence="2">The sequence shown here is derived from an EMBL/GenBank/DDBJ whole genome shotgun (WGS) entry which is preliminary data.</text>
</comment>
<organism evidence="2 3">
    <name type="scientific">Paenibacillus agri</name>
    <dbReference type="NCBI Taxonomy" id="2744309"/>
    <lineage>
        <taxon>Bacteria</taxon>
        <taxon>Bacillati</taxon>
        <taxon>Bacillota</taxon>
        <taxon>Bacilli</taxon>
        <taxon>Bacillales</taxon>
        <taxon>Paenibacillaceae</taxon>
        <taxon>Paenibacillus</taxon>
    </lineage>
</organism>
<dbReference type="RefSeq" id="WP_175374451.1">
    <property type="nucleotide sequence ID" value="NZ_JABWCS010000221.1"/>
</dbReference>
<reference evidence="2" key="1">
    <citation type="submission" date="2020-06" db="EMBL/GenBank/DDBJ databases">
        <title>Paenibacillus sp. nov., isolated from soil.</title>
        <authorList>
            <person name="Seo Y.L."/>
        </authorList>
    </citation>
    <scope>NUCLEOTIDE SEQUENCE [LARGE SCALE GENOMIC DNA]</scope>
    <source>
        <strain evidence="2">JW14</strain>
    </source>
</reference>
<proteinExistence type="predicted"/>
<accession>A0A850EU31</accession>
<feature type="coiled-coil region" evidence="1">
    <location>
        <begin position="156"/>
        <end position="183"/>
    </location>
</feature>
<keyword evidence="3" id="KW-1185">Reference proteome</keyword>
<dbReference type="AlphaFoldDB" id="A0A850EU31"/>